<gene>
    <name evidence="2" type="ORF">CLV47_111131</name>
</gene>
<organism evidence="2 3">
    <name type="scientific">Antricoccus suffuscus</name>
    <dbReference type="NCBI Taxonomy" id="1629062"/>
    <lineage>
        <taxon>Bacteria</taxon>
        <taxon>Bacillati</taxon>
        <taxon>Actinomycetota</taxon>
        <taxon>Actinomycetes</taxon>
        <taxon>Geodermatophilales</taxon>
        <taxon>Antricoccaceae</taxon>
        <taxon>Antricoccus</taxon>
    </lineage>
</organism>
<dbReference type="Gene3D" id="1.20.120.520">
    <property type="entry name" value="nmb1532 protein domain like"/>
    <property type="match status" value="1"/>
</dbReference>
<dbReference type="Pfam" id="PF01814">
    <property type="entry name" value="Hemerythrin"/>
    <property type="match status" value="1"/>
</dbReference>
<dbReference type="Proteomes" id="UP000237752">
    <property type="component" value="Unassembled WGS sequence"/>
</dbReference>
<evidence type="ECO:0000313" key="3">
    <source>
        <dbReference type="Proteomes" id="UP000237752"/>
    </source>
</evidence>
<dbReference type="OrthoDB" id="3830515at2"/>
<reference evidence="2 3" key="1">
    <citation type="submission" date="2018-03" db="EMBL/GenBank/DDBJ databases">
        <title>Genomic Encyclopedia of Archaeal and Bacterial Type Strains, Phase II (KMG-II): from individual species to whole genera.</title>
        <authorList>
            <person name="Goeker M."/>
        </authorList>
    </citation>
    <scope>NUCLEOTIDE SEQUENCE [LARGE SCALE GENOMIC DNA]</scope>
    <source>
        <strain evidence="2 3">DSM 100065</strain>
    </source>
</reference>
<keyword evidence="3" id="KW-1185">Reference proteome</keyword>
<dbReference type="InterPro" id="IPR012312">
    <property type="entry name" value="Hemerythrin-like"/>
</dbReference>
<protein>
    <submittedName>
        <fullName evidence="2">Hemerythrin HHE cation binding domain-containing protein</fullName>
    </submittedName>
</protein>
<feature type="domain" description="Hemerythrin-like" evidence="1">
    <location>
        <begin position="8"/>
        <end position="125"/>
    </location>
</feature>
<name>A0A2T0ZY43_9ACTN</name>
<dbReference type="EMBL" id="PVUE01000011">
    <property type="protein sequence ID" value="PRZ41253.1"/>
    <property type="molecule type" value="Genomic_DNA"/>
</dbReference>
<dbReference type="RefSeq" id="WP_106349619.1">
    <property type="nucleotide sequence ID" value="NZ_PVUE01000011.1"/>
</dbReference>
<proteinExistence type="predicted"/>
<accession>A0A2T0ZY43</accession>
<evidence type="ECO:0000259" key="1">
    <source>
        <dbReference type="Pfam" id="PF01814"/>
    </source>
</evidence>
<dbReference type="AlphaFoldDB" id="A0A2T0ZY43"/>
<sequence length="157" mass="17578">MDTETLGAALEREHREIDGGIEAFTASGGKRQADLEPLIRAMAGLRRHIYLEEQFLFPPIRDAGMIPPIMVMLREHGELWESMDLLESALHADPETPDVQDLCRELLAKLASHNSKEEPIIYPQADRILSAEASTELRAFLDSGQMPEGWVCERAPS</sequence>
<comment type="caution">
    <text evidence="2">The sequence shown here is derived from an EMBL/GenBank/DDBJ whole genome shotgun (WGS) entry which is preliminary data.</text>
</comment>
<evidence type="ECO:0000313" key="2">
    <source>
        <dbReference type="EMBL" id="PRZ41253.1"/>
    </source>
</evidence>